<keyword evidence="9 14" id="KW-1133">Transmembrane helix</keyword>
<evidence type="ECO:0000256" key="13">
    <source>
        <dbReference type="ARBA" id="ARBA00023160"/>
    </source>
</evidence>
<gene>
    <name evidence="16" type="ORF">OV079_28485</name>
</gene>
<evidence type="ECO:0000256" key="6">
    <source>
        <dbReference type="ARBA" id="ARBA00022824"/>
    </source>
</evidence>
<keyword evidence="5" id="KW-0479">Metal-binding</keyword>
<keyword evidence="4 14" id="KW-0812">Transmembrane</keyword>
<dbReference type="PANTHER" id="PTHR12863">
    <property type="entry name" value="FATTY ACID HYDROXYLASE"/>
    <property type="match status" value="1"/>
</dbReference>
<keyword evidence="6" id="KW-0256">Endoplasmic reticulum</keyword>
<dbReference type="AlphaFoldDB" id="A0A9X3IZE2"/>
<evidence type="ECO:0000256" key="5">
    <source>
        <dbReference type="ARBA" id="ARBA00022723"/>
    </source>
</evidence>
<keyword evidence="8" id="KW-0862">Zinc</keyword>
<evidence type="ECO:0000256" key="3">
    <source>
        <dbReference type="ARBA" id="ARBA00022516"/>
    </source>
</evidence>
<keyword evidence="11" id="KW-0443">Lipid metabolism</keyword>
<dbReference type="InterPro" id="IPR006694">
    <property type="entry name" value="Fatty_acid_hydroxylase"/>
</dbReference>
<evidence type="ECO:0000256" key="8">
    <source>
        <dbReference type="ARBA" id="ARBA00022833"/>
    </source>
</evidence>
<keyword evidence="3" id="KW-0444">Lipid biosynthesis</keyword>
<comment type="cofactor">
    <cofactor evidence="1">
        <name>Zn(2+)</name>
        <dbReference type="ChEBI" id="CHEBI:29105"/>
    </cofactor>
</comment>
<dbReference type="GO" id="GO:0005506">
    <property type="term" value="F:iron ion binding"/>
    <property type="evidence" value="ECO:0007669"/>
    <property type="project" value="InterPro"/>
</dbReference>
<dbReference type="GO" id="GO:0006633">
    <property type="term" value="P:fatty acid biosynthetic process"/>
    <property type="evidence" value="ECO:0007669"/>
    <property type="project" value="UniProtKB-KW"/>
</dbReference>
<dbReference type="EMBL" id="JAPNKE010000002">
    <property type="protein sequence ID" value="MCY1009431.1"/>
    <property type="molecule type" value="Genomic_DNA"/>
</dbReference>
<feature type="domain" description="Fatty acid hydroxylase" evidence="15">
    <location>
        <begin position="48"/>
        <end position="184"/>
    </location>
</feature>
<evidence type="ECO:0000256" key="10">
    <source>
        <dbReference type="ARBA" id="ARBA00023002"/>
    </source>
</evidence>
<evidence type="ECO:0000256" key="7">
    <source>
        <dbReference type="ARBA" id="ARBA00022832"/>
    </source>
</evidence>
<dbReference type="RefSeq" id="WP_267772097.1">
    <property type="nucleotide sequence ID" value="NZ_JAPNKE010000002.1"/>
</dbReference>
<reference evidence="16" key="1">
    <citation type="submission" date="2022-11" db="EMBL/GenBank/DDBJ databases">
        <title>Minimal conservation of predation-associated metabolite biosynthetic gene clusters underscores biosynthetic potential of Myxococcota including descriptions for ten novel species: Archangium lansinium sp. nov., Myxococcus landrumus sp. nov., Nannocystis bai.</title>
        <authorList>
            <person name="Ahearne A."/>
            <person name="Stevens C."/>
            <person name="Phillips K."/>
        </authorList>
    </citation>
    <scope>NUCLEOTIDE SEQUENCE</scope>
    <source>
        <strain evidence="16">Na p29</strain>
    </source>
</reference>
<keyword evidence="17" id="KW-1185">Reference proteome</keyword>
<organism evidence="16 17">
    <name type="scientific">Nannocystis pusilla</name>
    <dbReference type="NCBI Taxonomy" id="889268"/>
    <lineage>
        <taxon>Bacteria</taxon>
        <taxon>Pseudomonadati</taxon>
        <taxon>Myxococcota</taxon>
        <taxon>Polyangia</taxon>
        <taxon>Nannocystales</taxon>
        <taxon>Nannocystaceae</taxon>
        <taxon>Nannocystis</taxon>
    </lineage>
</organism>
<comment type="subcellular location">
    <subcellularLocation>
        <location evidence="2">Endoplasmic reticulum membrane</location>
        <topology evidence="2">Multi-pass membrane protein</topology>
    </subcellularLocation>
</comment>
<keyword evidence="10" id="KW-0560">Oxidoreductase</keyword>
<protein>
    <submittedName>
        <fullName evidence="16">Sterol desaturase family protein</fullName>
    </submittedName>
</protein>
<evidence type="ECO:0000313" key="16">
    <source>
        <dbReference type="EMBL" id="MCY1009431.1"/>
    </source>
</evidence>
<evidence type="ECO:0000256" key="1">
    <source>
        <dbReference type="ARBA" id="ARBA00001947"/>
    </source>
</evidence>
<keyword evidence="7" id="KW-0276">Fatty acid metabolism</keyword>
<dbReference type="Proteomes" id="UP001150924">
    <property type="component" value="Unassembled WGS sequence"/>
</dbReference>
<proteinExistence type="predicted"/>
<evidence type="ECO:0000256" key="12">
    <source>
        <dbReference type="ARBA" id="ARBA00023136"/>
    </source>
</evidence>
<dbReference type="PANTHER" id="PTHR12863:SF1">
    <property type="entry name" value="FATTY ACID 2-HYDROXYLASE"/>
    <property type="match status" value="1"/>
</dbReference>
<dbReference type="GO" id="GO:0080132">
    <property type="term" value="F:fatty acid 2-hydroxylase activity"/>
    <property type="evidence" value="ECO:0007669"/>
    <property type="project" value="InterPro"/>
</dbReference>
<evidence type="ECO:0000313" key="17">
    <source>
        <dbReference type="Proteomes" id="UP001150924"/>
    </source>
</evidence>
<evidence type="ECO:0000256" key="9">
    <source>
        <dbReference type="ARBA" id="ARBA00022989"/>
    </source>
</evidence>
<accession>A0A9X3IZE2</accession>
<keyword evidence="12 14" id="KW-0472">Membrane</keyword>
<dbReference type="InterPro" id="IPR014430">
    <property type="entry name" value="Scs7"/>
</dbReference>
<evidence type="ECO:0000256" key="2">
    <source>
        <dbReference type="ARBA" id="ARBA00004477"/>
    </source>
</evidence>
<evidence type="ECO:0000256" key="4">
    <source>
        <dbReference type="ARBA" id="ARBA00022692"/>
    </source>
</evidence>
<dbReference type="Pfam" id="PF04116">
    <property type="entry name" value="FA_hydroxylase"/>
    <property type="match status" value="1"/>
</dbReference>
<name>A0A9X3IZE2_9BACT</name>
<evidence type="ECO:0000256" key="11">
    <source>
        <dbReference type="ARBA" id="ARBA00023098"/>
    </source>
</evidence>
<evidence type="ECO:0000256" key="14">
    <source>
        <dbReference type="SAM" id="Phobius"/>
    </source>
</evidence>
<feature type="transmembrane region" description="Helical" evidence="14">
    <location>
        <begin position="38"/>
        <end position="58"/>
    </location>
</feature>
<sequence length="187" mass="20822">MPERRPARWRRLLACKQHGLTFAALAVGEAWLCVRASATPFVVFAGTWLLGLATWTLLEYLLHRFAFHLPPAHPLALFGARQHFDHHAAPDRTPITKPLALTIPALLIGWLAARWLTGAELVAPLWAGLVAGYLGYEVMHVAAHVLAPAEHPLASFQRAHLDHHVDIRSNFGITSPLWDVLLGTRRR</sequence>
<dbReference type="GO" id="GO:0016020">
    <property type="term" value="C:membrane"/>
    <property type="evidence" value="ECO:0007669"/>
    <property type="project" value="InterPro"/>
</dbReference>
<evidence type="ECO:0000259" key="15">
    <source>
        <dbReference type="Pfam" id="PF04116"/>
    </source>
</evidence>
<comment type="caution">
    <text evidence="16">The sequence shown here is derived from an EMBL/GenBank/DDBJ whole genome shotgun (WGS) entry which is preliminary data.</text>
</comment>
<keyword evidence="13" id="KW-0275">Fatty acid biosynthesis</keyword>